<dbReference type="InterPro" id="IPR036390">
    <property type="entry name" value="WH_DNA-bd_sf"/>
</dbReference>
<organism evidence="6 7">
    <name type="scientific">Bradyrhizobium valentinum</name>
    <dbReference type="NCBI Taxonomy" id="1518501"/>
    <lineage>
        <taxon>Bacteria</taxon>
        <taxon>Pseudomonadati</taxon>
        <taxon>Pseudomonadota</taxon>
        <taxon>Alphaproteobacteria</taxon>
        <taxon>Hyphomicrobiales</taxon>
        <taxon>Nitrobacteraceae</taxon>
        <taxon>Bradyrhizobium</taxon>
    </lineage>
</organism>
<dbReference type="Pfam" id="PF09339">
    <property type="entry name" value="HTH_IclR"/>
    <property type="match status" value="1"/>
</dbReference>
<dbReference type="InterPro" id="IPR005471">
    <property type="entry name" value="Tscrpt_reg_IclR_N"/>
</dbReference>
<dbReference type="STRING" id="1518501.CQ10_05495"/>
<dbReference type="InterPro" id="IPR036388">
    <property type="entry name" value="WH-like_DNA-bd_sf"/>
</dbReference>
<gene>
    <name evidence="6" type="ORF">CP49_14335</name>
</gene>
<keyword evidence="7" id="KW-1185">Reference proteome</keyword>
<evidence type="ECO:0000313" key="7">
    <source>
        <dbReference type="Proteomes" id="UP000051913"/>
    </source>
</evidence>
<dbReference type="InterPro" id="IPR050707">
    <property type="entry name" value="HTH_MetabolicPath_Reg"/>
</dbReference>
<dbReference type="Gene3D" id="1.10.10.10">
    <property type="entry name" value="Winged helix-like DNA-binding domain superfamily/Winged helix DNA-binding domain"/>
    <property type="match status" value="1"/>
</dbReference>
<dbReference type="SMART" id="SM00346">
    <property type="entry name" value="HTH_ICLR"/>
    <property type="match status" value="1"/>
</dbReference>
<evidence type="ECO:0000256" key="2">
    <source>
        <dbReference type="ARBA" id="ARBA00023125"/>
    </source>
</evidence>
<name>A0A0R3KWT4_9BRAD</name>
<dbReference type="SUPFAM" id="SSF55781">
    <property type="entry name" value="GAF domain-like"/>
    <property type="match status" value="1"/>
</dbReference>
<keyword evidence="3" id="KW-0804">Transcription</keyword>
<dbReference type="Gene3D" id="3.30.450.40">
    <property type="match status" value="1"/>
</dbReference>
<dbReference type="InterPro" id="IPR029016">
    <property type="entry name" value="GAF-like_dom_sf"/>
</dbReference>
<dbReference type="GO" id="GO:0003677">
    <property type="term" value="F:DNA binding"/>
    <property type="evidence" value="ECO:0007669"/>
    <property type="project" value="UniProtKB-KW"/>
</dbReference>
<dbReference type="RefSeq" id="WP_057855816.1">
    <property type="nucleotide sequence ID" value="NZ_LLXX01000239.1"/>
</dbReference>
<dbReference type="PANTHER" id="PTHR30136">
    <property type="entry name" value="HELIX-TURN-HELIX TRANSCRIPTIONAL REGULATOR, ICLR FAMILY"/>
    <property type="match status" value="1"/>
</dbReference>
<dbReference type="GO" id="GO:0003700">
    <property type="term" value="F:DNA-binding transcription factor activity"/>
    <property type="evidence" value="ECO:0007669"/>
    <property type="project" value="TreeGrafter"/>
</dbReference>
<proteinExistence type="predicted"/>
<dbReference type="InterPro" id="IPR014757">
    <property type="entry name" value="Tscrpt_reg_IclR_C"/>
</dbReference>
<protein>
    <submittedName>
        <fullName evidence="6">IclR family transcriptional regulator</fullName>
    </submittedName>
</protein>
<dbReference type="Pfam" id="PF01614">
    <property type="entry name" value="IclR_C"/>
    <property type="match status" value="1"/>
</dbReference>
<keyword evidence="1" id="KW-0805">Transcription regulation</keyword>
<dbReference type="SUPFAM" id="SSF46785">
    <property type="entry name" value="Winged helix' DNA-binding domain"/>
    <property type="match status" value="1"/>
</dbReference>
<evidence type="ECO:0000259" key="5">
    <source>
        <dbReference type="PROSITE" id="PS51078"/>
    </source>
</evidence>
<evidence type="ECO:0000313" key="6">
    <source>
        <dbReference type="EMBL" id="KRQ89378.1"/>
    </source>
</evidence>
<feature type="domain" description="IclR-ED" evidence="5">
    <location>
        <begin position="70"/>
        <end position="250"/>
    </location>
</feature>
<evidence type="ECO:0000256" key="3">
    <source>
        <dbReference type="ARBA" id="ARBA00023163"/>
    </source>
</evidence>
<keyword evidence="2" id="KW-0238">DNA-binding</keyword>
<dbReference type="OrthoDB" id="9807558at2"/>
<sequence>MNSADGNRSLQRGVEILRAFRQGIDVLGNGEIAERTGIPRATVSRLTRTLVQTGMLDDVRSERAYRLAAAVISFGHAMRMSSPILNALGPMMRVESMRRKMNVGLATADRSMMVYLESVRFNPRVALRNVVAGQQVPMESTSLGRAYLAGITEQERAKLFATFKRRGAGATQNLLAEVQRSIRSVKRDGYCAASWQRGVLAVATPIIVKGLPVYALNMSTQNVQPTSRLSAEMGAYLLAFAKRCNEALAGK</sequence>
<dbReference type="GO" id="GO:0045892">
    <property type="term" value="P:negative regulation of DNA-templated transcription"/>
    <property type="evidence" value="ECO:0007669"/>
    <property type="project" value="TreeGrafter"/>
</dbReference>
<dbReference type="PANTHER" id="PTHR30136:SF33">
    <property type="entry name" value="TRANSCRIPTIONAL REGULATORY PROTEIN"/>
    <property type="match status" value="1"/>
</dbReference>
<feature type="domain" description="HTH iclR-type" evidence="4">
    <location>
        <begin position="7"/>
        <end position="69"/>
    </location>
</feature>
<evidence type="ECO:0000256" key="1">
    <source>
        <dbReference type="ARBA" id="ARBA00023015"/>
    </source>
</evidence>
<dbReference type="EMBL" id="LLXX01000239">
    <property type="protein sequence ID" value="KRQ89378.1"/>
    <property type="molecule type" value="Genomic_DNA"/>
</dbReference>
<dbReference type="AlphaFoldDB" id="A0A0R3KWT4"/>
<evidence type="ECO:0000259" key="4">
    <source>
        <dbReference type="PROSITE" id="PS51077"/>
    </source>
</evidence>
<comment type="caution">
    <text evidence="6">The sequence shown here is derived from an EMBL/GenBank/DDBJ whole genome shotgun (WGS) entry which is preliminary data.</text>
</comment>
<dbReference type="Proteomes" id="UP000051913">
    <property type="component" value="Unassembled WGS sequence"/>
</dbReference>
<dbReference type="PROSITE" id="PS51078">
    <property type="entry name" value="ICLR_ED"/>
    <property type="match status" value="1"/>
</dbReference>
<reference evidence="6 7" key="1">
    <citation type="submission" date="2014-03" db="EMBL/GenBank/DDBJ databases">
        <title>Bradyrhizobium valentinum sp. nov., isolated from effective nodules of Lupinus mariae-josephae, a lupine endemic of basic-lime soils in Eastern Spain.</title>
        <authorList>
            <person name="Duran D."/>
            <person name="Rey L."/>
            <person name="Navarro A."/>
            <person name="Busquets A."/>
            <person name="Imperial J."/>
            <person name="Ruiz-Argueso T."/>
        </authorList>
    </citation>
    <scope>NUCLEOTIDE SEQUENCE [LARGE SCALE GENOMIC DNA]</scope>
    <source>
        <strain evidence="6 7">LmjM3</strain>
    </source>
</reference>
<accession>A0A0R3KWT4</accession>
<dbReference type="PROSITE" id="PS51077">
    <property type="entry name" value="HTH_ICLR"/>
    <property type="match status" value="1"/>
</dbReference>